<keyword evidence="2" id="KW-1185">Reference proteome</keyword>
<reference evidence="1 2" key="1">
    <citation type="submission" date="2012-11" db="EMBL/GenBank/DDBJ databases">
        <authorList>
            <person name="Huguet-Tapia J.C."/>
            <person name="Durkin A.S."/>
            <person name="Pettis G.S."/>
            <person name="Badger J.H."/>
        </authorList>
    </citation>
    <scope>NUCLEOTIDE SEQUENCE [LARGE SCALE GENOMIC DNA]</scope>
    <source>
        <strain evidence="1 2">91-03</strain>
    </source>
</reference>
<gene>
    <name evidence="1" type="ORF">STRIP9103_03816</name>
</gene>
<dbReference type="Proteomes" id="UP000010411">
    <property type="component" value="Unassembled WGS sequence"/>
</dbReference>
<name>L1KZM1_9ACTN</name>
<comment type="caution">
    <text evidence="1">The sequence shown here is derived from an EMBL/GenBank/DDBJ whole genome shotgun (WGS) entry which is preliminary data.</text>
</comment>
<organism evidence="1 2">
    <name type="scientific">Streptomyces ipomoeae 91-03</name>
    <dbReference type="NCBI Taxonomy" id="698759"/>
    <lineage>
        <taxon>Bacteria</taxon>
        <taxon>Bacillati</taxon>
        <taxon>Actinomycetota</taxon>
        <taxon>Actinomycetes</taxon>
        <taxon>Kitasatosporales</taxon>
        <taxon>Streptomycetaceae</taxon>
        <taxon>Streptomyces</taxon>
    </lineage>
</organism>
<dbReference type="AlphaFoldDB" id="L1KZM1"/>
<sequence>MTGILLRIVLAGAAVTLPRGAAAAFVIIRKRRIANAVALLPIATYMPSPG</sequence>
<evidence type="ECO:0000313" key="2">
    <source>
        <dbReference type="Proteomes" id="UP000010411"/>
    </source>
</evidence>
<evidence type="ECO:0000313" key="1">
    <source>
        <dbReference type="EMBL" id="EKX65778.1"/>
    </source>
</evidence>
<proteinExistence type="predicted"/>
<dbReference type="EMBL" id="AEJC01000270">
    <property type="protein sequence ID" value="EKX65778.1"/>
    <property type="molecule type" value="Genomic_DNA"/>
</dbReference>
<accession>L1KZM1</accession>
<protein>
    <submittedName>
        <fullName evidence="1">Uncharacterized protein</fullName>
    </submittedName>
</protein>